<feature type="domain" description="Calcineurin-like phosphoesterase" evidence="6">
    <location>
        <begin position="200"/>
        <end position="440"/>
    </location>
</feature>
<dbReference type="Proteomes" id="UP001054889">
    <property type="component" value="Unassembled WGS sequence"/>
</dbReference>
<dbReference type="FunFam" id="3.60.21.10:FF:000050">
    <property type="entry name" value="Calcineurin-like metallo-phosphoesterase superfamily protein"/>
    <property type="match status" value="1"/>
</dbReference>
<evidence type="ECO:0000259" key="6">
    <source>
        <dbReference type="Pfam" id="PF00149"/>
    </source>
</evidence>
<dbReference type="Pfam" id="PF00149">
    <property type="entry name" value="Metallophos"/>
    <property type="match status" value="1"/>
</dbReference>
<evidence type="ECO:0000313" key="8">
    <source>
        <dbReference type="EMBL" id="GJN41008.1"/>
    </source>
</evidence>
<protein>
    <recommendedName>
        <fullName evidence="6">Calcineurin-like phosphoesterase domain-containing protein</fullName>
    </recommendedName>
</protein>
<dbReference type="EMBL" id="BQKI01000199">
    <property type="protein sequence ID" value="GJN41008.1"/>
    <property type="molecule type" value="Genomic_DNA"/>
</dbReference>
<evidence type="ECO:0000256" key="3">
    <source>
        <dbReference type="ARBA" id="ARBA00022989"/>
    </source>
</evidence>
<sequence length="675" mass="74305">MVLVLDTKTVVTVRGSSASRTAVDPASTPSATASTTILVEVVVAEGATEVKTIAAAEDATTMVGPPTARLQTVQKDEEKKSSECWVWHGTHWRRALAVGSTADDQTDWICRSHSAGALLPSNSSPARLQPQRGSTLVLCARGGSGRAEMQSATRLTLVLCAAWAAALLYGEAGTYWASYLACSWPTSSPSGSSTANNHVKIAVVADPQLMDSTSLGFPPSSIALQAAEFYTDLNMRRSFQSVILPFKPDIVLFLGDQFDGGPYMSDEEWQESLSRFKHIFSVNEQRTKPQTPIYYLSGNHDIGYAAFHSVHPEVLGRYEKEFGLRNYKFSAGKVDFVVVDAQTLDGVKQNKERSSSWEFITSLPPGNTSNPKVLLTHIPLYRPDNTPCGPHRSSPVLNQRVSYAALDQGIIYQNYLSKETSDLLLSMLKPVLVLSGHDHDQCAVIHSTPFGPVTEHTLGTISWQQGNLYPSFMLLSAGPKLSQNSTDLKYEVLTNLCFLPEQTHIYIWYICQFVVTMLLLVFWPTNGLSSLPYANTLINFMRSVGAELFSRTKEKDDDEDGEYEMVWDAEGSMHLVKKAVPKAPSVSSDSRSIGRGSVVARATARKHQLEPDSAVLVEMSSEMTSEDGGKLSRPSKSKIKKVLQRMFRVIQSVVVIAALNVPLYMMLLFKDWIDR</sequence>
<accession>A0AAV5FZ91</accession>
<dbReference type="GO" id="GO:0016787">
    <property type="term" value="F:hydrolase activity"/>
    <property type="evidence" value="ECO:0007669"/>
    <property type="project" value="InterPro"/>
</dbReference>
<evidence type="ECO:0000256" key="1">
    <source>
        <dbReference type="ARBA" id="ARBA00004141"/>
    </source>
</evidence>
<evidence type="ECO:0000313" key="7">
    <source>
        <dbReference type="EMBL" id="GJN40910.1"/>
    </source>
</evidence>
<keyword evidence="4 5" id="KW-0472">Membrane</keyword>
<evidence type="ECO:0000256" key="2">
    <source>
        <dbReference type="ARBA" id="ARBA00022692"/>
    </source>
</evidence>
<dbReference type="InterPro" id="IPR029052">
    <property type="entry name" value="Metallo-depent_PP-like"/>
</dbReference>
<dbReference type="EMBL" id="BQKI01000199">
    <property type="protein sequence ID" value="GJN40910.1"/>
    <property type="molecule type" value="Genomic_DNA"/>
</dbReference>
<reference evidence="8" key="1">
    <citation type="journal article" date="2018" name="DNA Res.">
        <title>Multiple hybrid de novo genome assembly of finger millet, an orphan allotetraploid crop.</title>
        <authorList>
            <person name="Hatakeyama M."/>
            <person name="Aluri S."/>
            <person name="Balachadran M.T."/>
            <person name="Sivarajan S.R."/>
            <person name="Patrignani A."/>
            <person name="Gruter S."/>
            <person name="Poveda L."/>
            <person name="Shimizu-Inatsugi R."/>
            <person name="Baeten J."/>
            <person name="Francoijs K.J."/>
            <person name="Nataraja K.N."/>
            <person name="Reddy Y.A.N."/>
            <person name="Phadnis S."/>
            <person name="Ravikumar R.L."/>
            <person name="Schlapbach R."/>
            <person name="Sreeman S.M."/>
            <person name="Shimizu K.K."/>
        </authorList>
    </citation>
    <scope>NUCLEOTIDE SEQUENCE</scope>
</reference>
<evidence type="ECO:0000256" key="5">
    <source>
        <dbReference type="SAM" id="Phobius"/>
    </source>
</evidence>
<dbReference type="Gene3D" id="3.60.21.10">
    <property type="match status" value="1"/>
</dbReference>
<dbReference type="GO" id="GO:0006506">
    <property type="term" value="P:GPI anchor biosynthetic process"/>
    <property type="evidence" value="ECO:0007669"/>
    <property type="project" value="InterPro"/>
</dbReference>
<feature type="transmembrane region" description="Helical" evidence="5">
    <location>
        <begin position="646"/>
        <end position="669"/>
    </location>
</feature>
<keyword evidence="2 5" id="KW-0812">Transmembrane</keyword>
<organism evidence="8 9">
    <name type="scientific">Eleusine coracana subsp. coracana</name>
    <dbReference type="NCBI Taxonomy" id="191504"/>
    <lineage>
        <taxon>Eukaryota</taxon>
        <taxon>Viridiplantae</taxon>
        <taxon>Streptophyta</taxon>
        <taxon>Embryophyta</taxon>
        <taxon>Tracheophyta</taxon>
        <taxon>Spermatophyta</taxon>
        <taxon>Magnoliopsida</taxon>
        <taxon>Liliopsida</taxon>
        <taxon>Poales</taxon>
        <taxon>Poaceae</taxon>
        <taxon>PACMAD clade</taxon>
        <taxon>Chloridoideae</taxon>
        <taxon>Cynodonteae</taxon>
        <taxon>Eleusininae</taxon>
        <taxon>Eleusine</taxon>
    </lineage>
</organism>
<comment type="caution">
    <text evidence="8">The sequence shown here is derived from an EMBL/GenBank/DDBJ whole genome shotgun (WGS) entry which is preliminary data.</text>
</comment>
<comment type="subcellular location">
    <subcellularLocation>
        <location evidence="1">Membrane</location>
        <topology evidence="1">Multi-pass membrane protein</topology>
    </subcellularLocation>
</comment>
<dbReference type="CDD" id="cd07384">
    <property type="entry name" value="MPP_Cdc1_like"/>
    <property type="match status" value="1"/>
</dbReference>
<dbReference type="AlphaFoldDB" id="A0AAV5FZ91"/>
<dbReference type="GO" id="GO:0016020">
    <property type="term" value="C:membrane"/>
    <property type="evidence" value="ECO:0007669"/>
    <property type="project" value="UniProtKB-SubCell"/>
</dbReference>
<evidence type="ECO:0000313" key="9">
    <source>
        <dbReference type="Proteomes" id="UP001054889"/>
    </source>
</evidence>
<keyword evidence="9" id="KW-1185">Reference proteome</keyword>
<dbReference type="PANTHER" id="PTHR13315">
    <property type="entry name" value="METALLO PHOSPHOESTERASE RELATED"/>
    <property type="match status" value="1"/>
</dbReference>
<dbReference type="GO" id="GO:0005783">
    <property type="term" value="C:endoplasmic reticulum"/>
    <property type="evidence" value="ECO:0007669"/>
    <property type="project" value="TreeGrafter"/>
</dbReference>
<keyword evidence="3 5" id="KW-1133">Transmembrane helix</keyword>
<dbReference type="PANTHER" id="PTHR13315:SF4">
    <property type="entry name" value="METALLOPHOSPHOESTERASE, ISOFORM E"/>
    <property type="match status" value="1"/>
</dbReference>
<proteinExistence type="predicted"/>
<dbReference type="SUPFAM" id="SSF56300">
    <property type="entry name" value="Metallo-dependent phosphatases"/>
    <property type="match status" value="1"/>
</dbReference>
<name>A0AAV5FZ91_ELECO</name>
<reference evidence="8" key="2">
    <citation type="submission" date="2021-12" db="EMBL/GenBank/DDBJ databases">
        <title>Resequencing data analysis of finger millet.</title>
        <authorList>
            <person name="Hatakeyama M."/>
            <person name="Aluri S."/>
            <person name="Balachadran M.T."/>
            <person name="Sivarajan S.R."/>
            <person name="Poveda L."/>
            <person name="Shimizu-Inatsugi R."/>
            <person name="Schlapbach R."/>
            <person name="Sreeman S.M."/>
            <person name="Shimizu K.K."/>
        </authorList>
    </citation>
    <scope>NUCLEOTIDE SEQUENCE</scope>
</reference>
<evidence type="ECO:0000256" key="4">
    <source>
        <dbReference type="ARBA" id="ARBA00023136"/>
    </source>
</evidence>
<dbReference type="InterPro" id="IPR004843">
    <property type="entry name" value="Calcineurin-like_PHP"/>
</dbReference>
<gene>
    <name evidence="8" type="primary">gn00327</name>
    <name evidence="7" type="synonym">gn00222</name>
    <name evidence="7" type="ORF">PR202_gn00222</name>
    <name evidence="8" type="ORF">PR202_gn00327</name>
</gene>
<feature type="transmembrane region" description="Helical" evidence="5">
    <location>
        <begin position="505"/>
        <end position="523"/>
    </location>
</feature>
<dbReference type="InterPro" id="IPR033308">
    <property type="entry name" value="PGAP5/Cdc1/Ted1"/>
</dbReference>